<organism evidence="1 2">
    <name type="scientific">Peronosclerospora sorghi</name>
    <dbReference type="NCBI Taxonomy" id="230839"/>
    <lineage>
        <taxon>Eukaryota</taxon>
        <taxon>Sar</taxon>
        <taxon>Stramenopiles</taxon>
        <taxon>Oomycota</taxon>
        <taxon>Peronosporomycetes</taxon>
        <taxon>Peronosporales</taxon>
        <taxon>Peronosporaceae</taxon>
        <taxon>Peronosclerospora</taxon>
    </lineage>
</organism>
<proteinExistence type="predicted"/>
<protein>
    <submittedName>
        <fullName evidence="1">Uncharacterized protein</fullName>
    </submittedName>
</protein>
<dbReference type="EMBL" id="CM047580">
    <property type="protein sequence ID" value="KAI9922425.1"/>
    <property type="molecule type" value="Genomic_DNA"/>
</dbReference>
<keyword evidence="2" id="KW-1185">Reference proteome</keyword>
<dbReference type="Proteomes" id="UP001163321">
    <property type="component" value="Chromosome 1"/>
</dbReference>
<evidence type="ECO:0000313" key="1">
    <source>
        <dbReference type="EMBL" id="KAI9922425.1"/>
    </source>
</evidence>
<comment type="caution">
    <text evidence="1">The sequence shown here is derived from an EMBL/GenBank/DDBJ whole genome shotgun (WGS) entry which is preliminary data.</text>
</comment>
<gene>
    <name evidence="1" type="ORF">PsorP6_001398</name>
</gene>
<name>A0ACC0WUP7_9STRA</name>
<reference evidence="1 2" key="1">
    <citation type="journal article" date="2022" name="bioRxiv">
        <title>The genome of the oomycete Peronosclerospora sorghi, a cosmopolitan pathogen of maize and sorghum, is inflated with dispersed pseudogenes.</title>
        <authorList>
            <person name="Fletcher K."/>
            <person name="Martin F."/>
            <person name="Isakeit T."/>
            <person name="Cavanaugh K."/>
            <person name="Magill C."/>
            <person name="Michelmore R."/>
        </authorList>
    </citation>
    <scope>NUCLEOTIDE SEQUENCE [LARGE SCALE GENOMIC DNA]</scope>
    <source>
        <strain evidence="1">P6</strain>
    </source>
</reference>
<sequence>MIPRCMMSALMTVELTNLSAQSIHVRSVIEHNSKSLSGHYYSILRDQQGIGGKAQWYEFNDTMVTPFDPDQIYEECFGGEESTSAHLGCVNGSLSPKEGSSLPAEMKNRSSFMLFYTRVSSKIRVSNTSAACVSFYSVVLVVAFALV</sequence>
<evidence type="ECO:0000313" key="2">
    <source>
        <dbReference type="Proteomes" id="UP001163321"/>
    </source>
</evidence>
<accession>A0ACC0WUP7</accession>